<protein>
    <submittedName>
        <fullName evidence="2">2'-5' RNA ligase family protein</fullName>
    </submittedName>
</protein>
<name>A0ABT8SA99_9BURK</name>
<dbReference type="SUPFAM" id="SSF55144">
    <property type="entry name" value="LigT-like"/>
    <property type="match status" value="1"/>
</dbReference>
<dbReference type="InterPro" id="IPR009097">
    <property type="entry name" value="Cyclic_Pdiesterase"/>
</dbReference>
<dbReference type="EMBL" id="JAUKVY010000016">
    <property type="protein sequence ID" value="MDO1534922.1"/>
    <property type="molecule type" value="Genomic_DNA"/>
</dbReference>
<proteinExistence type="predicted"/>
<sequence length="175" mass="19036">MSSSLFFALRPDAPAAVRAMDISARLRVDHGLKTPATAVERLHVTLHHLGALREETVARALRAAATLDCPAFEVRFDMATSLKSGAKKRPLVLLNREALQPLQDFRSTLGVALSLHGVDVDTGSFTPHLTLLRDARAVPEQSVGPVAWKAREFVLLQSLVGQGQYVVLGRWPLNG</sequence>
<dbReference type="Proteomes" id="UP001169027">
    <property type="component" value="Unassembled WGS sequence"/>
</dbReference>
<dbReference type="PANTHER" id="PTHR35561">
    <property type="entry name" value="RNA 2',3'-CYCLIC PHOSPHODIESTERASE"/>
    <property type="match status" value="1"/>
</dbReference>
<dbReference type="PANTHER" id="PTHR35561:SF1">
    <property type="entry name" value="RNA 2',3'-CYCLIC PHOSPHODIESTERASE"/>
    <property type="match status" value="1"/>
</dbReference>
<accession>A0ABT8SA99</accession>
<organism evidence="2 3">
    <name type="scientific">Variovorax ginsengisoli</name>
    <dbReference type="NCBI Taxonomy" id="363844"/>
    <lineage>
        <taxon>Bacteria</taxon>
        <taxon>Pseudomonadati</taxon>
        <taxon>Pseudomonadota</taxon>
        <taxon>Betaproteobacteria</taxon>
        <taxon>Burkholderiales</taxon>
        <taxon>Comamonadaceae</taxon>
        <taxon>Variovorax</taxon>
    </lineage>
</organism>
<keyword evidence="2" id="KW-0436">Ligase</keyword>
<dbReference type="InterPro" id="IPR004175">
    <property type="entry name" value="RNA_CPDase"/>
</dbReference>
<dbReference type="Pfam" id="PF13563">
    <property type="entry name" value="2_5_RNA_ligase2"/>
    <property type="match status" value="1"/>
</dbReference>
<evidence type="ECO:0000313" key="2">
    <source>
        <dbReference type="EMBL" id="MDO1534922.1"/>
    </source>
</evidence>
<evidence type="ECO:0000256" key="1">
    <source>
        <dbReference type="ARBA" id="ARBA00022801"/>
    </source>
</evidence>
<evidence type="ECO:0000313" key="3">
    <source>
        <dbReference type="Proteomes" id="UP001169027"/>
    </source>
</evidence>
<comment type="caution">
    <text evidence="2">The sequence shown here is derived from an EMBL/GenBank/DDBJ whole genome shotgun (WGS) entry which is preliminary data.</text>
</comment>
<reference evidence="2" key="1">
    <citation type="submission" date="2023-06" db="EMBL/GenBank/DDBJ databases">
        <authorList>
            <person name="Jiang Y."/>
            <person name="Liu Q."/>
        </authorList>
    </citation>
    <scope>NUCLEOTIDE SEQUENCE</scope>
    <source>
        <strain evidence="2">CGMCC 1.12090</strain>
    </source>
</reference>
<keyword evidence="3" id="KW-1185">Reference proteome</keyword>
<dbReference type="Gene3D" id="3.90.1140.10">
    <property type="entry name" value="Cyclic phosphodiesterase"/>
    <property type="match status" value="1"/>
</dbReference>
<keyword evidence="1" id="KW-0378">Hydrolase</keyword>
<gene>
    <name evidence="2" type="ORF">Q2T77_21750</name>
</gene>
<dbReference type="GO" id="GO:0016874">
    <property type="term" value="F:ligase activity"/>
    <property type="evidence" value="ECO:0007669"/>
    <property type="project" value="UniProtKB-KW"/>
</dbReference>
<dbReference type="RefSeq" id="WP_301812670.1">
    <property type="nucleotide sequence ID" value="NZ_JAUJZH010000016.1"/>
</dbReference>